<name>A0A0C5C0B3_9ARCH</name>
<organism evidence="1 2">
    <name type="scientific">Nitrosopumilus piranensis</name>
    <dbReference type="NCBI Taxonomy" id="1582439"/>
    <lineage>
        <taxon>Archaea</taxon>
        <taxon>Nitrososphaerota</taxon>
        <taxon>Nitrososphaeria</taxon>
        <taxon>Nitrosopumilales</taxon>
        <taxon>Nitrosopumilaceae</taxon>
        <taxon>Nitrosopumilus</taxon>
    </lineage>
</organism>
<keyword evidence="2" id="KW-1185">Reference proteome</keyword>
<accession>A0A0C5C0B3</accession>
<reference evidence="1 2" key="2">
    <citation type="journal article" date="2016" name="ISME J.">
        <title>Physiological and genomic characterization of two novel marine thaumarchaeal strains indicates niche differentiation.</title>
        <authorList>
            <person name="Bayer B."/>
            <person name="Vojvoda J."/>
            <person name="Offre P."/>
            <person name="Alves R.J."/>
            <person name="Elisabeth N.H."/>
            <person name="Garcia J.A."/>
            <person name="Volland J.M."/>
            <person name="Srivastava A."/>
            <person name="Schleper C."/>
            <person name="Herndl G.J."/>
        </authorList>
    </citation>
    <scope>NUCLEOTIDE SEQUENCE [LARGE SCALE GENOMIC DNA]</scope>
    <source>
        <strain evidence="1 2">D3C</strain>
    </source>
</reference>
<gene>
    <name evidence="1" type="ORF">NPIRD3C_1558</name>
</gene>
<dbReference type="KEGG" id="nid:NPIRD3C_1558"/>
<proteinExistence type="predicted"/>
<evidence type="ECO:0000313" key="1">
    <source>
        <dbReference type="EMBL" id="AJM92770.1"/>
    </source>
</evidence>
<dbReference type="RefSeq" id="WP_148703551.1">
    <property type="nucleotide sequence ID" value="NZ_CP010868.1"/>
</dbReference>
<dbReference type="PATRIC" id="fig|1582439.9.peg.1605"/>
<evidence type="ECO:0008006" key="3">
    <source>
        <dbReference type="Google" id="ProtNLM"/>
    </source>
</evidence>
<dbReference type="OrthoDB" id="2903at2157"/>
<protein>
    <recommendedName>
        <fullName evidence="3">DUF1059 domain-containing protein</fullName>
    </recommendedName>
</protein>
<sequence>MNFNCVFPDCNYKQNDITEDEFLKHLKENHHEEIIRISKKENIPIKMAEMITISNSKVFINS</sequence>
<reference evidence="1 2" key="3">
    <citation type="journal article" date="2019" name="Int. J. Syst. Evol. Microbiol.">
        <title>Nitrosopumilus adriaticus sp. nov. and Nitrosopumilus piranensis sp. nov., two ammonia-oxidizing archaea from the Adriatic Sea and members of the class Nitrososphaeria.</title>
        <authorList>
            <person name="Bayer B."/>
            <person name="Vojvoda J."/>
            <person name="Reinthaler T."/>
            <person name="Reyes C."/>
            <person name="Pinto M."/>
            <person name="Herndl G.J."/>
        </authorList>
    </citation>
    <scope>NUCLEOTIDE SEQUENCE [LARGE SCALE GENOMIC DNA]</scope>
    <source>
        <strain evidence="1 2">D3C</strain>
    </source>
</reference>
<dbReference type="Proteomes" id="UP000032027">
    <property type="component" value="Chromosome"/>
</dbReference>
<dbReference type="HOGENOM" id="CLU_2893057_0_0_2"/>
<evidence type="ECO:0000313" key="2">
    <source>
        <dbReference type="Proteomes" id="UP000032027"/>
    </source>
</evidence>
<dbReference type="AlphaFoldDB" id="A0A0C5C0B3"/>
<dbReference type="STRING" id="1582439.NPIRD3C_1558"/>
<dbReference type="GeneID" id="41600666"/>
<dbReference type="EMBL" id="CP010868">
    <property type="protein sequence ID" value="AJM92770.1"/>
    <property type="molecule type" value="Genomic_DNA"/>
</dbReference>
<reference evidence="2" key="1">
    <citation type="submission" date="2015-02" db="EMBL/GenBank/DDBJ databases">
        <title>Characterization of two novel Thaumarchaeota isolated from the Northern Adriatic Sea.</title>
        <authorList>
            <person name="Bayer B."/>
            <person name="Vojvoda J."/>
            <person name="Offre P."/>
            <person name="Srivastava A."/>
            <person name="Elisabeth N."/>
            <person name="Garcia J.A.L."/>
            <person name="Schleper C."/>
            <person name="Herndl G.J."/>
        </authorList>
    </citation>
    <scope>NUCLEOTIDE SEQUENCE [LARGE SCALE GENOMIC DNA]</scope>
    <source>
        <strain evidence="2">D3C</strain>
    </source>
</reference>